<keyword evidence="5" id="KW-1185">Reference proteome</keyword>
<organism evidence="4 5">
    <name type="scientific">Plasmodium relictum</name>
    <dbReference type="NCBI Taxonomy" id="85471"/>
    <lineage>
        <taxon>Eukaryota</taxon>
        <taxon>Sar</taxon>
        <taxon>Alveolata</taxon>
        <taxon>Apicomplexa</taxon>
        <taxon>Aconoidasida</taxon>
        <taxon>Haemosporida</taxon>
        <taxon>Plasmodiidae</taxon>
        <taxon>Plasmodium</taxon>
        <taxon>Plasmodium (Haemamoeba)</taxon>
    </lineage>
</organism>
<gene>
    <name evidence="4" type="ORF">PRELSG_0501600</name>
</gene>
<feature type="transmembrane region" description="Helical" evidence="2">
    <location>
        <begin position="1129"/>
        <end position="1151"/>
    </location>
</feature>
<feature type="transmembrane region" description="Helical" evidence="2">
    <location>
        <begin position="1106"/>
        <end position="1123"/>
    </location>
</feature>
<evidence type="ECO:0000259" key="3">
    <source>
        <dbReference type="Pfam" id="PF12237"/>
    </source>
</evidence>
<keyword evidence="2" id="KW-0812">Transmembrane</keyword>
<dbReference type="InterPro" id="IPR039881">
    <property type="entry name" value="PCIF1-like"/>
</dbReference>
<dbReference type="Proteomes" id="UP000220158">
    <property type="component" value="Chromosome 5"/>
</dbReference>
<protein>
    <recommendedName>
        <fullName evidence="3">PCIF1 WW domain-containing protein</fullName>
    </recommendedName>
</protein>
<dbReference type="GO" id="GO:0099122">
    <property type="term" value="F:RNA polymerase II C-terminal domain binding"/>
    <property type="evidence" value="ECO:0007669"/>
    <property type="project" value="InterPro"/>
</dbReference>
<keyword evidence="2" id="KW-1133">Transmembrane helix</keyword>
<dbReference type="EMBL" id="LN835300">
    <property type="protein sequence ID" value="CRG98858.1"/>
    <property type="molecule type" value="Genomic_DNA"/>
</dbReference>
<dbReference type="InterPro" id="IPR022035">
    <property type="entry name" value="PCIF1_WW"/>
</dbReference>
<evidence type="ECO:0000256" key="1">
    <source>
        <dbReference type="SAM" id="MobiDB-lite"/>
    </source>
</evidence>
<feature type="transmembrane region" description="Helical" evidence="2">
    <location>
        <begin position="834"/>
        <end position="852"/>
    </location>
</feature>
<accession>A0A1J1H1Q8</accession>
<dbReference type="PANTHER" id="PTHR21727">
    <property type="entry name" value="PHOSPHORYLATED CTD INTERACTING FACTOR 1"/>
    <property type="match status" value="1"/>
</dbReference>
<feature type="region of interest" description="Disordered" evidence="1">
    <location>
        <begin position="694"/>
        <end position="714"/>
    </location>
</feature>
<dbReference type="VEuPathDB" id="PlasmoDB:PRELSG_0501600"/>
<dbReference type="GO" id="GO:0016422">
    <property type="term" value="F:mRNA (2'-O-methyladenosine-N6-)-methyltransferase activity"/>
    <property type="evidence" value="ECO:0007669"/>
    <property type="project" value="InterPro"/>
</dbReference>
<dbReference type="OMA" id="RYCFFFY"/>
<dbReference type="Pfam" id="PF12237">
    <property type="entry name" value="PCIF1_WW"/>
    <property type="match status" value="1"/>
</dbReference>
<feature type="domain" description="PCIF1 WW" evidence="3">
    <location>
        <begin position="1183"/>
        <end position="1337"/>
    </location>
</feature>
<keyword evidence="2" id="KW-0472">Membrane</keyword>
<reference evidence="4 5" key="1">
    <citation type="submission" date="2015-04" db="EMBL/GenBank/DDBJ databases">
        <authorList>
            <consortium name="Pathogen Informatics"/>
        </authorList>
    </citation>
    <scope>NUCLEOTIDE SEQUENCE [LARGE SCALE GENOMIC DNA]</scope>
    <source>
        <strain evidence="4 5">SGS1</strain>
    </source>
</reference>
<proteinExistence type="predicted"/>
<dbReference type="RefSeq" id="XP_028531867.1">
    <property type="nucleotide sequence ID" value="XM_028675261.1"/>
</dbReference>
<dbReference type="KEGG" id="prel:PRELSG_0501600"/>
<dbReference type="OrthoDB" id="193787at2759"/>
<name>A0A1J1H1Q8_PLARL</name>
<dbReference type="GeneID" id="39734959"/>
<evidence type="ECO:0000313" key="5">
    <source>
        <dbReference type="Proteomes" id="UP000220158"/>
    </source>
</evidence>
<sequence>MYILNINDEYNLQNEFIKIRKLFLNLFTFELYFVESLKLKNIYLELLKNGNNPKSIKESKKIKGIYNIYQNECCVKKNDHLIELNKNLCFIEKEILNRFFYNITIKNSNCIINDKFTYLYKLFRNFYFLLNKKKGNFYKQNGFFLCTYYIKKFSLILNYLINDNKKNIYFQYIKKQLQKYSTIKEKRKKKKKKNGHYIYVYVATSTYKNDKKNSSKINNIIITYYDHKMSSYNYSIDRKRNNYHNLSLHFIYKNNKLKIDINKVTYVIEKAIYNDFYFNILNCIFYSLINKSIHSISNLIYSSYTCENTQNNEENKIICNNKALSNNCFLPIKILFSSFNIYQKYLKSELFVDELFLFKHIRILLKENIKKLLFLTTVNINRLYINLSFKYLFNLFLFYFTFLDINFYCSISLVCHENNLTTEEKKMYMTKDKNNKNCCKKNYEKYDKKDNYERETYNNNSNKIELYINKLSDYDRIHLFNISNNLSYMESETNDNKNIKEFHKNKINNSNLTYTKICIQNDINNNYNDNNNNNLIKKRNMEDFYTLCFFCSYNKLKKENISVIEKKKYFIFIIIYILQYNYITTIKCHDSFLSYIFNSFVKNFFYFKNFDLSYEFINKKLKDKSDHSHVNCYHKNEDKIEKNFNHFFKKVNKKDIYLKYIYNIINAEDLSLYNSHKKRKYSNLEINESNIQNNKSISKNPKKENHIPNTKYISSSKNKANKNLSYNISEITYTNYINNFDYLTSLNYDNKTIENVDINNKMLFKKNLNKENDLHENPYSFKKEKKRKNISIVTENNGYNNNLYYYINEKMKIFFENLKILLFPLLEKLYNKSILYINLHIYLFMIHSFFLLKKMKKENIVKMEEVALTKKRKTYVCKKKNISLCKKNHVYKEKQKKILNNIIKELSIYKYYDFLNLLYSNNNIILKKIKNKKIFFYLKENLENFSKWHIRLIYKIENFINTYKYKYKEILERKFFLLKDNEVNNKKYKKIFAINYIFYLKKGKNISMENRKNRLLKKRQHFIKINKDNCLEKYINILHKSIGIFHNIYININEDDFYVQTKKDFIIFNLKSKMYNHDIRNIYYEFKGKRYYVFDNLYTLKKTYKIHYINLCLLFYRYCFFFYNYNPLIFSFLFNNIYCICIRCLNKYLVIKCYTKNKIEKEDHDCFYKQNGILIKNRDQIFIRTFYYLVFFLIIRYQTFIGNTNHSGSHNCVPKRIMNILAKELEIKRECFSSPFNAVLKNYCSFFSDIDIFFGSSSNFFEFNLQSGSYEVNPPFDIFLINKLIIYILHNLKKELYELTFFLIIPLIKDKNYFYELLFSSPYISYYFFLKGNSYTFSTRLFDKREKEYTSTCDCFVFILQNKKARIQKKIQKKVVLKIKNLWKT</sequence>
<evidence type="ECO:0000313" key="4">
    <source>
        <dbReference type="EMBL" id="CRG98858.1"/>
    </source>
</evidence>
<evidence type="ECO:0000256" key="2">
    <source>
        <dbReference type="SAM" id="Phobius"/>
    </source>
</evidence>
<feature type="transmembrane region" description="Helical" evidence="2">
    <location>
        <begin position="1181"/>
        <end position="1199"/>
    </location>
</feature>
<dbReference type="PANTHER" id="PTHR21727:SF0">
    <property type="entry name" value="MRNA (2'-O-METHYLADENOSINE-N(6)-)-METHYLTRANSFERASE"/>
    <property type="match status" value="1"/>
</dbReference>